<gene>
    <name evidence="2" type="ORF">EAH89_08490</name>
</gene>
<dbReference type="Gene3D" id="3.30.450.40">
    <property type="match status" value="1"/>
</dbReference>
<evidence type="ECO:0000259" key="1">
    <source>
        <dbReference type="PROSITE" id="PS51078"/>
    </source>
</evidence>
<dbReference type="GO" id="GO:0045892">
    <property type="term" value="P:negative regulation of DNA-templated transcription"/>
    <property type="evidence" value="ECO:0007669"/>
    <property type="project" value="TreeGrafter"/>
</dbReference>
<dbReference type="Proteomes" id="UP000317078">
    <property type="component" value="Unassembled WGS sequence"/>
</dbReference>
<dbReference type="AlphaFoldDB" id="A0A502G9R4"/>
<keyword evidence="3" id="KW-1185">Reference proteome</keyword>
<comment type="caution">
    <text evidence="2">The sequence shown here is derived from an EMBL/GenBank/DDBJ whole genome shotgun (WGS) entry which is preliminary data.</text>
</comment>
<evidence type="ECO:0000313" key="3">
    <source>
        <dbReference type="Proteomes" id="UP000317078"/>
    </source>
</evidence>
<dbReference type="SUPFAM" id="SSF55781">
    <property type="entry name" value="GAF domain-like"/>
    <property type="match status" value="1"/>
</dbReference>
<dbReference type="GO" id="GO:0003677">
    <property type="term" value="F:DNA binding"/>
    <property type="evidence" value="ECO:0007669"/>
    <property type="project" value="TreeGrafter"/>
</dbReference>
<proteinExistence type="predicted"/>
<dbReference type="InterPro" id="IPR014757">
    <property type="entry name" value="Tscrpt_reg_IclR_C"/>
</dbReference>
<dbReference type="InterPro" id="IPR029016">
    <property type="entry name" value="GAF-like_dom_sf"/>
</dbReference>
<dbReference type="PANTHER" id="PTHR30136">
    <property type="entry name" value="HELIX-TURN-HELIX TRANSCRIPTIONAL REGULATOR, ICLR FAMILY"/>
    <property type="match status" value="1"/>
</dbReference>
<reference evidence="2 3" key="1">
    <citation type="journal article" date="2019" name="Environ. Microbiol.">
        <title>Species interactions and distinct microbial communities in high Arctic permafrost affected cryosols are associated with the CH4 and CO2 gas fluxes.</title>
        <authorList>
            <person name="Altshuler I."/>
            <person name="Hamel J."/>
            <person name="Turney S."/>
            <person name="Magnuson E."/>
            <person name="Levesque R."/>
            <person name="Greer C."/>
            <person name="Whyte L.G."/>
        </authorList>
    </citation>
    <scope>NUCLEOTIDE SEQUENCE [LARGE SCALE GENOMIC DNA]</scope>
    <source>
        <strain evidence="2 3">S9.3B</strain>
    </source>
</reference>
<dbReference type="PROSITE" id="PS51078">
    <property type="entry name" value="ICLR_ED"/>
    <property type="match status" value="1"/>
</dbReference>
<dbReference type="PANTHER" id="PTHR30136:SF24">
    <property type="entry name" value="HTH-TYPE TRANSCRIPTIONAL REPRESSOR ALLR"/>
    <property type="match status" value="1"/>
</dbReference>
<accession>A0A502G9R4</accession>
<feature type="domain" description="IclR-ED" evidence="1">
    <location>
        <begin position="1"/>
        <end position="149"/>
    </location>
</feature>
<dbReference type="GO" id="GO:0003700">
    <property type="term" value="F:DNA-binding transcription factor activity"/>
    <property type="evidence" value="ECO:0007669"/>
    <property type="project" value="TreeGrafter"/>
</dbReference>
<name>A0A502G9R4_9PROT</name>
<organism evidence="2 3">
    <name type="scientific">Muricoccus nepalensis</name>
    <dbReference type="NCBI Taxonomy" id="1854500"/>
    <lineage>
        <taxon>Bacteria</taxon>
        <taxon>Pseudomonadati</taxon>
        <taxon>Pseudomonadota</taxon>
        <taxon>Alphaproteobacteria</taxon>
        <taxon>Acetobacterales</taxon>
        <taxon>Roseomonadaceae</taxon>
        <taxon>Muricoccus</taxon>
    </lineage>
</organism>
<dbReference type="InterPro" id="IPR050707">
    <property type="entry name" value="HTH_MetabolicPath_Reg"/>
</dbReference>
<dbReference type="EMBL" id="RCZP01000005">
    <property type="protein sequence ID" value="TPG58668.1"/>
    <property type="molecule type" value="Genomic_DNA"/>
</dbReference>
<dbReference type="Pfam" id="PF01614">
    <property type="entry name" value="IclR_C"/>
    <property type="match status" value="1"/>
</dbReference>
<protein>
    <submittedName>
        <fullName evidence="2">IclR family transcriptional regulator</fullName>
    </submittedName>
</protein>
<sequence length="149" mass="15427">MTVLQEGKVVVIAVFTPPTQAIRLTASIGSTWPLHSSAEGKVLLAGLPLPSIRALLHEPLEARTSRTVTAPDALLAEIQEAAGSGFAVDQEGTAMGISALAARLIDAAGTRYALSILLPTSRFEARFGELREQLLGCRAAIAASAGLPA</sequence>
<dbReference type="OrthoDB" id="6057486at2"/>
<evidence type="ECO:0000313" key="2">
    <source>
        <dbReference type="EMBL" id="TPG58668.1"/>
    </source>
</evidence>